<evidence type="ECO:0000259" key="1">
    <source>
        <dbReference type="Pfam" id="PF01636"/>
    </source>
</evidence>
<protein>
    <submittedName>
        <fullName evidence="2">Aminoglycoside phosphotransferase (APT) family kinase protein</fullName>
    </submittedName>
</protein>
<dbReference type="InterPro" id="IPR041726">
    <property type="entry name" value="ACAD10_11_N"/>
</dbReference>
<name>A0A318JTS0_9NOCA</name>
<reference evidence="2 3" key="1">
    <citation type="submission" date="2018-05" db="EMBL/GenBank/DDBJ databases">
        <title>Genomic Encyclopedia of Type Strains, Phase IV (KMG-IV): sequencing the most valuable type-strain genomes for metagenomic binning, comparative biology and taxonomic classification.</title>
        <authorList>
            <person name="Goeker M."/>
        </authorList>
    </citation>
    <scope>NUCLEOTIDE SEQUENCE [LARGE SCALE GENOMIC DNA]</scope>
    <source>
        <strain evidence="2 3">DSM 44704</strain>
    </source>
</reference>
<dbReference type="Gene3D" id="3.90.1200.10">
    <property type="match status" value="1"/>
</dbReference>
<dbReference type="InterPro" id="IPR002575">
    <property type="entry name" value="Aminoglycoside_PTrfase"/>
</dbReference>
<gene>
    <name evidence="2" type="ORF">DFR70_113145</name>
</gene>
<accession>A0A318JTS0</accession>
<dbReference type="SUPFAM" id="SSF56112">
    <property type="entry name" value="Protein kinase-like (PK-like)"/>
    <property type="match status" value="1"/>
</dbReference>
<organism evidence="2 3">
    <name type="scientific">Nocardia tenerifensis</name>
    <dbReference type="NCBI Taxonomy" id="228006"/>
    <lineage>
        <taxon>Bacteria</taxon>
        <taxon>Bacillati</taxon>
        <taxon>Actinomycetota</taxon>
        <taxon>Actinomycetes</taxon>
        <taxon>Mycobacteriales</taxon>
        <taxon>Nocardiaceae</taxon>
        <taxon>Nocardia</taxon>
    </lineage>
</organism>
<dbReference type="EMBL" id="QJKF01000013">
    <property type="protein sequence ID" value="PXX58810.1"/>
    <property type="molecule type" value="Genomic_DNA"/>
</dbReference>
<sequence>MTDRPTPDHLPPLLEKAIRRRMPRADRATVTGWQRAEQGFASDTYLFTVEGVDGVDGPIGLVFRRPPEVPLFPDYDLRRQFVVMKRLAPTGIPVPTLRWIETDPAELGSPYLLMDRIEGGRTPSDVPPYHEAGMYLEARPADRTRMWWGCVDTMAQLHLLDPAALRLDFLRLNRFGSDPVEQSVNYLDWAVHWAAPQIPDTIERAITWLRENRYEPEHVTLCWGDSRLSNMLYDNDYAVLGALDWEVGHLGDHESDLAWLLLTDWVSSEFLGKPRLPGTPSRAEAIARYEAATGWPVRNLRYNEILGAVLLSVALLRISTYLGMGDLSAVAVARLELLLGEGSETRS</sequence>
<dbReference type="PANTHER" id="PTHR21310">
    <property type="entry name" value="AMINOGLYCOSIDE PHOSPHOTRANSFERASE-RELATED-RELATED"/>
    <property type="match status" value="1"/>
</dbReference>
<dbReference type="Gene3D" id="3.30.200.20">
    <property type="entry name" value="Phosphorylase Kinase, domain 1"/>
    <property type="match status" value="1"/>
</dbReference>
<comment type="caution">
    <text evidence="2">The sequence shown here is derived from an EMBL/GenBank/DDBJ whole genome shotgun (WGS) entry which is preliminary data.</text>
</comment>
<proteinExistence type="predicted"/>
<dbReference type="InterPro" id="IPR011009">
    <property type="entry name" value="Kinase-like_dom_sf"/>
</dbReference>
<dbReference type="AlphaFoldDB" id="A0A318JTS0"/>
<keyword evidence="2" id="KW-0418">Kinase</keyword>
<dbReference type="RefSeq" id="WP_040734596.1">
    <property type="nucleotide sequence ID" value="NZ_QJKF01000013.1"/>
</dbReference>
<feature type="domain" description="Aminoglycoside phosphotransferase" evidence="1">
    <location>
        <begin position="33"/>
        <end position="268"/>
    </location>
</feature>
<dbReference type="OrthoDB" id="3339041at2"/>
<evidence type="ECO:0000313" key="2">
    <source>
        <dbReference type="EMBL" id="PXX58810.1"/>
    </source>
</evidence>
<dbReference type="PANTHER" id="PTHR21310:SF57">
    <property type="entry name" value="BLR2944 PROTEIN"/>
    <property type="match status" value="1"/>
</dbReference>
<evidence type="ECO:0000313" key="3">
    <source>
        <dbReference type="Proteomes" id="UP000247569"/>
    </source>
</evidence>
<dbReference type="CDD" id="cd05154">
    <property type="entry name" value="ACAD10_11_N-like"/>
    <property type="match status" value="1"/>
</dbReference>
<dbReference type="Proteomes" id="UP000247569">
    <property type="component" value="Unassembled WGS sequence"/>
</dbReference>
<dbReference type="GO" id="GO:0016301">
    <property type="term" value="F:kinase activity"/>
    <property type="evidence" value="ECO:0007669"/>
    <property type="project" value="UniProtKB-KW"/>
</dbReference>
<keyword evidence="2" id="KW-0808">Transferase</keyword>
<dbReference type="InterPro" id="IPR051678">
    <property type="entry name" value="AGP_Transferase"/>
</dbReference>
<keyword evidence="3" id="KW-1185">Reference proteome</keyword>
<dbReference type="Pfam" id="PF01636">
    <property type="entry name" value="APH"/>
    <property type="match status" value="1"/>
</dbReference>